<gene>
    <name evidence="1" type="ORF">GLOINDRAFT_335684</name>
</gene>
<sequence>MDQKAQIPMVQSRWSVCICLYDRTFRLILDLFIPLVRHAQKILSKKLNSTKTRLINRPK</sequence>
<dbReference type="EMBL" id="KI288844">
    <property type="protein sequence ID" value="ESA08755.1"/>
    <property type="molecule type" value="Genomic_DNA"/>
</dbReference>
<organism evidence="1">
    <name type="scientific">Rhizophagus irregularis (strain DAOM 181602 / DAOM 197198 / MUCL 43194)</name>
    <name type="common">Arbuscular mycorrhizal fungus</name>
    <name type="synonym">Glomus intraradices</name>
    <dbReference type="NCBI Taxonomy" id="747089"/>
    <lineage>
        <taxon>Eukaryota</taxon>
        <taxon>Fungi</taxon>
        <taxon>Fungi incertae sedis</taxon>
        <taxon>Mucoromycota</taxon>
        <taxon>Glomeromycotina</taxon>
        <taxon>Glomeromycetes</taxon>
        <taxon>Glomerales</taxon>
        <taxon>Glomeraceae</taxon>
        <taxon>Rhizophagus</taxon>
    </lineage>
</organism>
<dbReference type="AlphaFoldDB" id="U9TKS7"/>
<protein>
    <submittedName>
        <fullName evidence="1">Uncharacterized protein</fullName>
    </submittedName>
</protein>
<accession>U9TKS7</accession>
<dbReference type="HOGENOM" id="CLU_2961980_0_0_1"/>
<name>U9TKS7_RHIID</name>
<proteinExistence type="predicted"/>
<evidence type="ECO:0000313" key="1">
    <source>
        <dbReference type="EMBL" id="ESA08755.1"/>
    </source>
</evidence>
<reference evidence="1" key="1">
    <citation type="submission" date="2013-07" db="EMBL/GenBank/DDBJ databases">
        <title>The genome of an arbuscular mycorrhizal fungus provides insights into the evolution of the oldest plant symbiosis.</title>
        <authorList>
            <consortium name="DOE Joint Genome Institute"/>
            <person name="Tisserant E."/>
            <person name="Malbreil M."/>
            <person name="Kuo A."/>
            <person name="Kohler A."/>
            <person name="Symeonidi A."/>
            <person name="Balestrini R."/>
            <person name="Charron P."/>
            <person name="Duensing N."/>
            <person name="Frei-dit-Frey N."/>
            <person name="Gianinazzi-Pearson V."/>
            <person name="Gilbert B."/>
            <person name="Handa Y."/>
            <person name="Hijri M."/>
            <person name="Kaul R."/>
            <person name="Kawaguchi M."/>
            <person name="Krajinski F."/>
            <person name="Lammers P."/>
            <person name="Lapierre D."/>
            <person name="Masclaux F.G."/>
            <person name="Murat C."/>
            <person name="Morin E."/>
            <person name="Ndikumana S."/>
            <person name="Pagni M."/>
            <person name="Petitpierre D."/>
            <person name="Requena N."/>
            <person name="Rosikiewicz P."/>
            <person name="Riley R."/>
            <person name="Saito K."/>
            <person name="San Clemente H."/>
            <person name="Shapiro H."/>
            <person name="van Tuinen D."/>
            <person name="Becard G."/>
            <person name="Bonfante P."/>
            <person name="Paszkowski U."/>
            <person name="Shachar-Hill Y."/>
            <person name="Young J.P."/>
            <person name="Sanders I.R."/>
            <person name="Henrissat B."/>
            <person name="Rensing S.A."/>
            <person name="Grigoriev I.V."/>
            <person name="Corradi N."/>
            <person name="Roux C."/>
            <person name="Martin F."/>
        </authorList>
    </citation>
    <scope>NUCLEOTIDE SEQUENCE</scope>
    <source>
        <strain evidence="1">DAOM 197198</strain>
    </source>
</reference>